<dbReference type="GeneID" id="27690852"/>
<keyword evidence="2" id="KW-1185">Reference proteome</keyword>
<accession>A0A0L0H8L8</accession>
<dbReference type="EMBL" id="KQ257465">
    <property type="protein sequence ID" value="KNC97264.1"/>
    <property type="molecule type" value="Genomic_DNA"/>
</dbReference>
<dbReference type="AlphaFoldDB" id="A0A0L0H8L8"/>
<evidence type="ECO:0000313" key="2">
    <source>
        <dbReference type="Proteomes" id="UP000053201"/>
    </source>
</evidence>
<organism evidence="1 2">
    <name type="scientific">Spizellomyces punctatus (strain DAOM BR117)</name>
    <dbReference type="NCBI Taxonomy" id="645134"/>
    <lineage>
        <taxon>Eukaryota</taxon>
        <taxon>Fungi</taxon>
        <taxon>Fungi incertae sedis</taxon>
        <taxon>Chytridiomycota</taxon>
        <taxon>Chytridiomycota incertae sedis</taxon>
        <taxon>Chytridiomycetes</taxon>
        <taxon>Spizellomycetales</taxon>
        <taxon>Spizellomycetaceae</taxon>
        <taxon>Spizellomyces</taxon>
    </lineage>
</organism>
<dbReference type="Proteomes" id="UP000053201">
    <property type="component" value="Unassembled WGS sequence"/>
</dbReference>
<dbReference type="InParanoid" id="A0A0L0H8L8"/>
<gene>
    <name evidence="1" type="ORF">SPPG_07653</name>
</gene>
<protein>
    <submittedName>
        <fullName evidence="1">Uncharacterized protein</fullName>
    </submittedName>
</protein>
<dbReference type="RefSeq" id="XP_016605304.1">
    <property type="nucleotide sequence ID" value="XM_016755811.1"/>
</dbReference>
<sequence length="589" mass="66437">MRNYLPPQPVIEDFVEKNPDAGWEDWVARIEELLAGFPETRLARQQKHYLQLANLKGSLRVGSFAVCTSRRLGVTPGSVLLLQMCTSLPVKQELSQLSYPGLKPSQCHNGTMMQKIHQIWLGVKSPLRGIQPPPMKRELSQLGYLASEAHQTLVKIVDKPDNQCSLDSHKRKKARLLLEEDTAGPEPTGLEEEFVPLEEITVLQEGSVPPEEIAGLQEVLKGANLKLEHDVIVANINCSQLIRQVLSDVLLDMQKPEGDQKFNQSVLMTVPHVDAYTVYSTLKGGILVTRHLPEPYEKYLDTRNWAKLYHSIAHETLWDAVAAVAPPAIAAATHKFEIRKLVEEETEDSPDDMTFSELARDEAIPLEAIYPYVGADAPAFEHEPSYTGKYVTPHFSRLLSPRWKLYIDTVMNDRKHPDITIKTMDRIVLVAELKSPHATSTQRNLQLADGLERAMKLVKKDMLEYDWGQTPLQLITAIAPDGAVFHIYNVQIYEGLCFCVELGKIPIVNSLENVGNLPRCIAGFRRLKEILKASGERLCSQRARHTFQDAPNYPITPDKHGLLRDLRQVFPDALTPETKTKEKRRRSQG</sequence>
<name>A0A0L0H8L8_SPIPD</name>
<dbReference type="OrthoDB" id="2156362at2759"/>
<dbReference type="VEuPathDB" id="FungiDB:SPPG_07653"/>
<proteinExistence type="predicted"/>
<reference evidence="1 2" key="1">
    <citation type="submission" date="2009-08" db="EMBL/GenBank/DDBJ databases">
        <title>The Genome Sequence of Spizellomyces punctatus strain DAOM BR117.</title>
        <authorList>
            <consortium name="The Broad Institute Genome Sequencing Platform"/>
            <person name="Russ C."/>
            <person name="Cuomo C."/>
            <person name="Shea T."/>
            <person name="Young S.K."/>
            <person name="Zeng Q."/>
            <person name="Koehrsen M."/>
            <person name="Haas B."/>
            <person name="Borodovsky M."/>
            <person name="Guigo R."/>
            <person name="Alvarado L."/>
            <person name="Berlin A."/>
            <person name="Bochicchio J."/>
            <person name="Borenstein D."/>
            <person name="Chapman S."/>
            <person name="Chen Z."/>
            <person name="Engels R."/>
            <person name="Freedman E."/>
            <person name="Gellesch M."/>
            <person name="Goldberg J."/>
            <person name="Griggs A."/>
            <person name="Gujja S."/>
            <person name="Heiman D."/>
            <person name="Hepburn T."/>
            <person name="Howarth C."/>
            <person name="Jen D."/>
            <person name="Larson L."/>
            <person name="Lewis B."/>
            <person name="Mehta T."/>
            <person name="Park D."/>
            <person name="Pearson M."/>
            <person name="Roberts A."/>
            <person name="Saif S."/>
            <person name="Shenoy N."/>
            <person name="Sisk P."/>
            <person name="Stolte C."/>
            <person name="Sykes S."/>
            <person name="Thomson T."/>
            <person name="Walk T."/>
            <person name="White J."/>
            <person name="Yandava C."/>
            <person name="Burger G."/>
            <person name="Gray M.W."/>
            <person name="Holland P.W.H."/>
            <person name="King N."/>
            <person name="Lang F.B.F."/>
            <person name="Roger A.J."/>
            <person name="Ruiz-Trillo I."/>
            <person name="Lander E."/>
            <person name="Nusbaum C."/>
        </authorList>
    </citation>
    <scope>NUCLEOTIDE SEQUENCE [LARGE SCALE GENOMIC DNA]</scope>
    <source>
        <strain evidence="1 2">DAOM BR117</strain>
    </source>
</reference>
<evidence type="ECO:0000313" key="1">
    <source>
        <dbReference type="EMBL" id="KNC97264.1"/>
    </source>
</evidence>